<accession>A0A830F7F3</accession>
<dbReference type="InterPro" id="IPR005104">
    <property type="entry name" value="WHTH_HrcA_DNA-bd"/>
</dbReference>
<proteinExistence type="predicted"/>
<organism evidence="3 4">
    <name type="scientific">Halocalculus aciditolerans</name>
    <dbReference type="NCBI Taxonomy" id="1383812"/>
    <lineage>
        <taxon>Archaea</taxon>
        <taxon>Methanobacteriati</taxon>
        <taxon>Methanobacteriota</taxon>
        <taxon>Stenosarchaea group</taxon>
        <taxon>Halobacteria</taxon>
        <taxon>Halobacteriales</taxon>
        <taxon>Halobacteriaceae</taxon>
        <taxon>Halocalculus</taxon>
    </lineage>
</organism>
<dbReference type="GO" id="GO:0005829">
    <property type="term" value="C:cytosol"/>
    <property type="evidence" value="ECO:0007669"/>
    <property type="project" value="TreeGrafter"/>
</dbReference>
<dbReference type="InterPro" id="IPR036388">
    <property type="entry name" value="WH-like_DNA-bd_sf"/>
</dbReference>
<feature type="domain" description="Winged helix-turn-helix transcription repressor HrcA DNA-binding" evidence="2">
    <location>
        <begin position="6"/>
        <end position="81"/>
    </location>
</feature>
<evidence type="ECO:0000259" key="2">
    <source>
        <dbReference type="Pfam" id="PF03444"/>
    </source>
</evidence>
<keyword evidence="4" id="KW-1185">Reference proteome</keyword>
<dbReference type="Pfam" id="PF03444">
    <property type="entry name" value="WHD_HrcA"/>
    <property type="match status" value="1"/>
</dbReference>
<sequence>MSAIQLQSSQKRVLEALVSLSKADERAVSGATIAAEVDRNPGTIRNQMQSLKALSLVEGIPGPKGGYKPTVDAYEVLDAERVDDPADVPVTRNGDPLPGLTVEEIDLTTVHDPERCRAEVVLAGSVRGFDAGDEVAVGPTPSTALRLTGVVDAVLRAEGTLTVDITEIATGAPAASAAAAGTGADESDCDDGVAEAVESV</sequence>
<evidence type="ECO:0000313" key="4">
    <source>
        <dbReference type="Proteomes" id="UP000607197"/>
    </source>
</evidence>
<reference evidence="3" key="1">
    <citation type="journal article" date="2014" name="Int. J. Syst. Evol. Microbiol.">
        <title>Complete genome sequence of Corynebacterium casei LMG S-19264T (=DSM 44701T), isolated from a smear-ripened cheese.</title>
        <authorList>
            <consortium name="US DOE Joint Genome Institute (JGI-PGF)"/>
            <person name="Walter F."/>
            <person name="Albersmeier A."/>
            <person name="Kalinowski J."/>
            <person name="Ruckert C."/>
        </authorList>
    </citation>
    <scope>NUCLEOTIDE SEQUENCE</scope>
    <source>
        <strain evidence="3">JCM 19596</strain>
    </source>
</reference>
<gene>
    <name evidence="3" type="ORF">GCM10009039_30790</name>
</gene>
<dbReference type="OrthoDB" id="64432at2157"/>
<protein>
    <submittedName>
        <fullName evidence="3">TrmB family transcriptional regulator</fullName>
    </submittedName>
</protein>
<dbReference type="InterPro" id="IPR000944">
    <property type="entry name" value="Tscrpt_reg_Rrf2"/>
</dbReference>
<dbReference type="PANTHER" id="PTHR33221">
    <property type="entry name" value="WINGED HELIX-TURN-HELIX TRANSCRIPTIONAL REGULATOR, RRF2 FAMILY"/>
    <property type="match status" value="1"/>
</dbReference>
<dbReference type="InterPro" id="IPR036390">
    <property type="entry name" value="WH_DNA-bd_sf"/>
</dbReference>
<dbReference type="EMBL" id="BMPG01000005">
    <property type="protein sequence ID" value="GGL70601.1"/>
    <property type="molecule type" value="Genomic_DNA"/>
</dbReference>
<dbReference type="AlphaFoldDB" id="A0A830F7F3"/>
<dbReference type="GO" id="GO:0003677">
    <property type="term" value="F:DNA binding"/>
    <property type="evidence" value="ECO:0007669"/>
    <property type="project" value="InterPro"/>
</dbReference>
<dbReference type="Gene3D" id="1.10.10.10">
    <property type="entry name" value="Winged helix-like DNA-binding domain superfamily/Winged helix DNA-binding domain"/>
    <property type="match status" value="1"/>
</dbReference>
<dbReference type="Proteomes" id="UP000607197">
    <property type="component" value="Unassembled WGS sequence"/>
</dbReference>
<feature type="region of interest" description="Disordered" evidence="1">
    <location>
        <begin position="179"/>
        <end position="200"/>
    </location>
</feature>
<evidence type="ECO:0000256" key="1">
    <source>
        <dbReference type="SAM" id="MobiDB-lite"/>
    </source>
</evidence>
<dbReference type="PANTHER" id="PTHR33221:SF15">
    <property type="entry name" value="HTH-TYPE TRANSCRIPTIONAL REGULATOR YWGB-RELATED"/>
    <property type="match status" value="1"/>
</dbReference>
<reference evidence="3" key="2">
    <citation type="submission" date="2020-09" db="EMBL/GenBank/DDBJ databases">
        <authorList>
            <person name="Sun Q."/>
            <person name="Ohkuma M."/>
        </authorList>
    </citation>
    <scope>NUCLEOTIDE SEQUENCE</scope>
    <source>
        <strain evidence="3">JCM 19596</strain>
    </source>
</reference>
<name>A0A830F7F3_9EURY</name>
<dbReference type="GO" id="GO:0003700">
    <property type="term" value="F:DNA-binding transcription factor activity"/>
    <property type="evidence" value="ECO:0007669"/>
    <property type="project" value="TreeGrafter"/>
</dbReference>
<evidence type="ECO:0000313" key="3">
    <source>
        <dbReference type="EMBL" id="GGL70601.1"/>
    </source>
</evidence>
<comment type="caution">
    <text evidence="3">The sequence shown here is derived from an EMBL/GenBank/DDBJ whole genome shotgun (WGS) entry which is preliminary data.</text>
</comment>
<dbReference type="SUPFAM" id="SSF46785">
    <property type="entry name" value="Winged helix' DNA-binding domain"/>
    <property type="match status" value="1"/>
</dbReference>
<dbReference type="RefSeq" id="WP_188980528.1">
    <property type="nucleotide sequence ID" value="NZ_BMPG01000005.1"/>
</dbReference>